<reference evidence="3" key="1">
    <citation type="journal article" date="2019" name="Int. J. Syst. Evol. Microbiol.">
        <title>The Global Catalogue of Microorganisms (GCM) 10K type strain sequencing project: providing services to taxonomists for standard genome sequencing and annotation.</title>
        <authorList>
            <consortium name="The Broad Institute Genomics Platform"/>
            <consortium name="The Broad Institute Genome Sequencing Center for Infectious Disease"/>
            <person name="Wu L."/>
            <person name="Ma J."/>
        </authorList>
    </citation>
    <scope>NUCLEOTIDE SEQUENCE [LARGE SCALE GENOMIC DNA]</scope>
    <source>
        <strain evidence="3">CGMCC 1.10106</strain>
    </source>
</reference>
<evidence type="ECO:0000313" key="2">
    <source>
        <dbReference type="EMBL" id="GGA59346.1"/>
    </source>
</evidence>
<protein>
    <submittedName>
        <fullName evidence="2">Uncharacterized protein</fullName>
    </submittedName>
</protein>
<sequence>MDSVSGFGSDRIDLDENVSAPDEDGGVADTQIEVGTDERRMHVRAYNHWVSLLGGRPYPSIADLNPANIADFGPHSVLLDFSAGIENPAIAYLGKALRAECSLDSSTTHIAQVPSRSLLSRLTDHYLQIIANRAPIGFEAEFVSTRGFNTMYRGILMPFSSDEDSIDFIYGVINWKELVDAEAQAKLDAEIAAAVRTTPSTVVTAPVWADGPSAGRDVERLDEADETERDDDAIAPAGASLREQLALARDSATAVRTADTRSRSTLYRALSRAHTFAAAADADPEAYETLLDMAGIAVQLRAPMTPIVKLVFGVEHDKTRLTEYAAVLAYARRIGVAAGALRAFLDTFEGGIKGVVKAERLARAPLAKVRPDPRALLAERPTLASVALETASSSGHYVVLLARVRDGEMLDIVATMADDSTLIERAMRCATT</sequence>
<dbReference type="Proteomes" id="UP000618591">
    <property type="component" value="Unassembled WGS sequence"/>
</dbReference>
<organism evidence="2 3">
    <name type="scientific">Sphingomonas psychrolutea</name>
    <dbReference type="NCBI Taxonomy" id="1259676"/>
    <lineage>
        <taxon>Bacteria</taxon>
        <taxon>Pseudomonadati</taxon>
        <taxon>Pseudomonadota</taxon>
        <taxon>Alphaproteobacteria</taxon>
        <taxon>Sphingomonadales</taxon>
        <taxon>Sphingomonadaceae</taxon>
        <taxon>Sphingomonas</taxon>
    </lineage>
</organism>
<proteinExistence type="predicted"/>
<feature type="compositionally biased region" description="Acidic residues" evidence="1">
    <location>
        <begin position="13"/>
        <end position="26"/>
    </location>
</feature>
<dbReference type="EMBL" id="BMDW01000025">
    <property type="protein sequence ID" value="GGA59346.1"/>
    <property type="molecule type" value="Genomic_DNA"/>
</dbReference>
<evidence type="ECO:0000313" key="3">
    <source>
        <dbReference type="Proteomes" id="UP000618591"/>
    </source>
</evidence>
<evidence type="ECO:0000256" key="1">
    <source>
        <dbReference type="SAM" id="MobiDB-lite"/>
    </source>
</evidence>
<keyword evidence="3" id="KW-1185">Reference proteome</keyword>
<gene>
    <name evidence="2" type="ORF">GCM10011395_32050</name>
</gene>
<accession>A0ABQ1H7E5</accession>
<dbReference type="RefSeq" id="WP_188449282.1">
    <property type="nucleotide sequence ID" value="NZ_BMDW01000025.1"/>
</dbReference>
<name>A0ABQ1H7E5_9SPHN</name>
<feature type="region of interest" description="Disordered" evidence="1">
    <location>
        <begin position="1"/>
        <end position="28"/>
    </location>
</feature>
<comment type="caution">
    <text evidence="2">The sequence shown here is derived from an EMBL/GenBank/DDBJ whole genome shotgun (WGS) entry which is preliminary data.</text>
</comment>